<name>A0AAE1DHM9_9GAST</name>
<protein>
    <recommendedName>
        <fullName evidence="3">F-box domain-containing protein</fullName>
    </recommendedName>
</protein>
<dbReference type="EMBL" id="JAWDGP010003778">
    <property type="protein sequence ID" value="KAK3771059.1"/>
    <property type="molecule type" value="Genomic_DNA"/>
</dbReference>
<accession>A0AAE1DHM9</accession>
<reference evidence="1" key="1">
    <citation type="journal article" date="2023" name="G3 (Bethesda)">
        <title>A reference genome for the long-term kleptoplast-retaining sea slug Elysia crispata morphotype clarki.</title>
        <authorList>
            <person name="Eastman K.E."/>
            <person name="Pendleton A.L."/>
            <person name="Shaikh M.A."/>
            <person name="Suttiyut T."/>
            <person name="Ogas R."/>
            <person name="Tomko P."/>
            <person name="Gavelis G."/>
            <person name="Widhalm J.R."/>
            <person name="Wisecaver J.H."/>
        </authorList>
    </citation>
    <scope>NUCLEOTIDE SEQUENCE</scope>
    <source>
        <strain evidence="1">ECLA1</strain>
    </source>
</reference>
<comment type="caution">
    <text evidence="1">The sequence shown here is derived from an EMBL/GenBank/DDBJ whole genome shotgun (WGS) entry which is preliminary data.</text>
</comment>
<evidence type="ECO:0000313" key="2">
    <source>
        <dbReference type="Proteomes" id="UP001283361"/>
    </source>
</evidence>
<gene>
    <name evidence="1" type="ORF">RRG08_002107</name>
</gene>
<evidence type="ECO:0008006" key="3">
    <source>
        <dbReference type="Google" id="ProtNLM"/>
    </source>
</evidence>
<sequence length="248" mass="27950">MNGTEACLVEENQSTEKLRHLLELTRPASTWQPHLVQLLAQQILESGARHTIAFLQHVVLLFLFRQLTMGKETLQRTRRANLRSCGCPVPVDKRLAPLVLDIDCWKKILVSLGFEIEQPDGYHSLEHVDVLVGPGVMPLALDGMLHLLTLVNSLPWNILRMILTFLPDEALSLCALSEEIGPRIQDQVTARAFLSRYPVEMTQLGINKQHHVVIKTVGDREQTRLNKTISMTVRAVFQEGPPDIATFV</sequence>
<proteinExistence type="predicted"/>
<dbReference type="AlphaFoldDB" id="A0AAE1DHM9"/>
<keyword evidence="2" id="KW-1185">Reference proteome</keyword>
<organism evidence="1 2">
    <name type="scientific">Elysia crispata</name>
    <name type="common">lettuce slug</name>
    <dbReference type="NCBI Taxonomy" id="231223"/>
    <lineage>
        <taxon>Eukaryota</taxon>
        <taxon>Metazoa</taxon>
        <taxon>Spiralia</taxon>
        <taxon>Lophotrochozoa</taxon>
        <taxon>Mollusca</taxon>
        <taxon>Gastropoda</taxon>
        <taxon>Heterobranchia</taxon>
        <taxon>Euthyneura</taxon>
        <taxon>Panpulmonata</taxon>
        <taxon>Sacoglossa</taxon>
        <taxon>Placobranchoidea</taxon>
        <taxon>Plakobranchidae</taxon>
        <taxon>Elysia</taxon>
    </lineage>
</organism>
<evidence type="ECO:0000313" key="1">
    <source>
        <dbReference type="EMBL" id="KAK3771059.1"/>
    </source>
</evidence>
<dbReference type="Proteomes" id="UP001283361">
    <property type="component" value="Unassembled WGS sequence"/>
</dbReference>